<evidence type="ECO:0000256" key="12">
    <source>
        <dbReference type="ARBA" id="ARBA00023012"/>
    </source>
</evidence>
<comment type="subcellular location">
    <subcellularLocation>
        <location evidence="2">Cell membrane</location>
        <topology evidence="2">Multi-pass membrane protein</topology>
    </subcellularLocation>
</comment>
<evidence type="ECO:0000313" key="18">
    <source>
        <dbReference type="Proteomes" id="UP000005384"/>
    </source>
</evidence>
<feature type="domain" description="PAS" evidence="16">
    <location>
        <begin position="211"/>
        <end position="251"/>
    </location>
</feature>
<evidence type="ECO:0000256" key="1">
    <source>
        <dbReference type="ARBA" id="ARBA00000085"/>
    </source>
</evidence>
<gene>
    <name evidence="17" type="ORF">HMPREF9473_04714</name>
</gene>
<evidence type="ECO:0000256" key="10">
    <source>
        <dbReference type="ARBA" id="ARBA00022840"/>
    </source>
</evidence>
<keyword evidence="6" id="KW-0808">Transferase</keyword>
<dbReference type="GO" id="GO:0005524">
    <property type="term" value="F:ATP binding"/>
    <property type="evidence" value="ECO:0007669"/>
    <property type="project" value="UniProtKB-KW"/>
</dbReference>
<dbReference type="Pfam" id="PF02518">
    <property type="entry name" value="HATPase_c"/>
    <property type="match status" value="1"/>
</dbReference>
<feature type="transmembrane region" description="Helical" evidence="14">
    <location>
        <begin position="171"/>
        <end position="189"/>
    </location>
</feature>
<keyword evidence="8" id="KW-0547">Nucleotide-binding</keyword>
<keyword evidence="7 14" id="KW-0812">Transmembrane</keyword>
<evidence type="ECO:0000256" key="3">
    <source>
        <dbReference type="ARBA" id="ARBA00012438"/>
    </source>
</evidence>
<keyword evidence="12" id="KW-0902">Two-component regulatory system</keyword>
<feature type="transmembrane region" description="Helical" evidence="14">
    <location>
        <begin position="12"/>
        <end position="32"/>
    </location>
</feature>
<dbReference type="EC" id="2.7.13.3" evidence="3"/>
<evidence type="ECO:0000256" key="7">
    <source>
        <dbReference type="ARBA" id="ARBA00022692"/>
    </source>
</evidence>
<dbReference type="PANTHER" id="PTHR43547:SF10">
    <property type="entry name" value="SENSOR HISTIDINE KINASE DCUS"/>
    <property type="match status" value="1"/>
</dbReference>
<dbReference type="Proteomes" id="UP000005384">
    <property type="component" value="Unassembled WGS sequence"/>
</dbReference>
<comment type="caution">
    <text evidence="17">The sequence shown here is derived from an EMBL/GenBank/DDBJ whole genome shotgun (WGS) entry which is preliminary data.</text>
</comment>
<evidence type="ECO:0000256" key="14">
    <source>
        <dbReference type="SAM" id="Phobius"/>
    </source>
</evidence>
<dbReference type="InterPro" id="IPR004358">
    <property type="entry name" value="Sig_transdc_His_kin-like_C"/>
</dbReference>
<evidence type="ECO:0000313" key="17">
    <source>
        <dbReference type="EMBL" id="EHI57605.1"/>
    </source>
</evidence>
<dbReference type="SUPFAM" id="SSF55785">
    <property type="entry name" value="PYP-like sensor domain (PAS domain)"/>
    <property type="match status" value="1"/>
</dbReference>
<evidence type="ECO:0000259" key="15">
    <source>
        <dbReference type="PROSITE" id="PS50109"/>
    </source>
</evidence>
<evidence type="ECO:0000256" key="11">
    <source>
        <dbReference type="ARBA" id="ARBA00022989"/>
    </source>
</evidence>
<evidence type="ECO:0000256" key="5">
    <source>
        <dbReference type="ARBA" id="ARBA00022553"/>
    </source>
</evidence>
<dbReference type="PROSITE" id="PS50112">
    <property type="entry name" value="PAS"/>
    <property type="match status" value="1"/>
</dbReference>
<dbReference type="InterPro" id="IPR036890">
    <property type="entry name" value="HATPase_C_sf"/>
</dbReference>
<evidence type="ECO:0000256" key="9">
    <source>
        <dbReference type="ARBA" id="ARBA00022777"/>
    </source>
</evidence>
<dbReference type="InterPro" id="IPR033463">
    <property type="entry name" value="sCache_3"/>
</dbReference>
<dbReference type="SUPFAM" id="SSF55874">
    <property type="entry name" value="ATPase domain of HSP90 chaperone/DNA topoisomerase II/histidine kinase"/>
    <property type="match status" value="1"/>
</dbReference>
<keyword evidence="10" id="KW-0067">ATP-binding</keyword>
<dbReference type="HOGENOM" id="CLU_020211_11_2_9"/>
<dbReference type="Gene3D" id="3.30.565.10">
    <property type="entry name" value="Histidine kinase-like ATPase, C-terminal domain"/>
    <property type="match status" value="1"/>
</dbReference>
<proteinExistence type="predicted"/>
<keyword evidence="9" id="KW-0418">Kinase</keyword>
<dbReference type="Pfam" id="PF17203">
    <property type="entry name" value="sCache_3_2"/>
    <property type="match status" value="1"/>
</dbReference>
<name>G5IMI6_9FIRM</name>
<keyword evidence="18" id="KW-1185">Reference proteome</keyword>
<keyword evidence="4" id="KW-1003">Cell membrane</keyword>
<sequence>MKEKTIEQRLYYSYTLGCIAVILISLSVTLYYSMNRQTKELDSTITSMAAVVADMPMVVSALEEDRDVEELTSYLDMVLEVTSGLDIITICDTDSIRIYHPEKSRIGKTFSGGDEGAILRGEAPYITEGMGTLGHQRRAFRAVTDSEGTIIGFVMASVLTESIRQMRNQILLIYGILGVLLLGFGFVLARHNMNYLKRLLMGYQPEEFITKYVERSEVLDALDEGIFAVNPKGEVILMNQSGRTMLGLDEDAKVEGEYLKDIYPKTRLLETMKSGQPEYNVSMVLNGNHIVSNRIPIWENHRIAGAISIFRDRTEVMKMAEELTGARDMLDTLRAFNHEFMNKLHVILGYLQLGDTDTAIEYISNTTLVSSQAVKDVSMQIHVSHLSALIIGKMMRASELGIHLILKNGSQCAKENLMFPVDVYVTIVGNLLENAIEELNSRAYQVKDMELGIYCEYDCTVITCEDTGGGIPEDVRENIFQRGISTKGEGRGTGLPLVKELTDRYHGEITIETEPGEGTCITVSFMRPEEEDSSCTR</sequence>
<evidence type="ECO:0000256" key="13">
    <source>
        <dbReference type="ARBA" id="ARBA00023136"/>
    </source>
</evidence>
<keyword evidence="11 14" id="KW-1133">Transmembrane helix</keyword>
<dbReference type="Gene3D" id="3.30.450.20">
    <property type="entry name" value="PAS domain"/>
    <property type="match status" value="2"/>
</dbReference>
<organism evidence="17 18">
    <name type="scientific">Hungatella hathewayi WAL-18680</name>
    <dbReference type="NCBI Taxonomy" id="742737"/>
    <lineage>
        <taxon>Bacteria</taxon>
        <taxon>Bacillati</taxon>
        <taxon>Bacillota</taxon>
        <taxon>Clostridia</taxon>
        <taxon>Lachnospirales</taxon>
        <taxon>Lachnospiraceae</taxon>
        <taxon>Hungatella</taxon>
    </lineage>
</organism>
<evidence type="ECO:0000256" key="4">
    <source>
        <dbReference type="ARBA" id="ARBA00022475"/>
    </source>
</evidence>
<keyword evidence="5" id="KW-0597">Phosphoprotein</keyword>
<dbReference type="PANTHER" id="PTHR43547">
    <property type="entry name" value="TWO-COMPONENT HISTIDINE KINASE"/>
    <property type="match status" value="1"/>
</dbReference>
<dbReference type="InterPro" id="IPR016120">
    <property type="entry name" value="Sig_transdc_His_kin_SpoOB"/>
</dbReference>
<dbReference type="PATRIC" id="fig|742737.3.peg.4702"/>
<dbReference type="GO" id="GO:0000155">
    <property type="term" value="F:phosphorelay sensor kinase activity"/>
    <property type="evidence" value="ECO:0007669"/>
    <property type="project" value="InterPro"/>
</dbReference>
<evidence type="ECO:0000259" key="16">
    <source>
        <dbReference type="PROSITE" id="PS50112"/>
    </source>
</evidence>
<evidence type="ECO:0000256" key="2">
    <source>
        <dbReference type="ARBA" id="ARBA00004651"/>
    </source>
</evidence>
<feature type="domain" description="Histidine kinase" evidence="15">
    <location>
        <begin position="427"/>
        <end position="529"/>
    </location>
</feature>
<dbReference type="SMART" id="SM00387">
    <property type="entry name" value="HATPase_c"/>
    <property type="match status" value="1"/>
</dbReference>
<comment type="catalytic activity">
    <reaction evidence="1">
        <text>ATP + protein L-histidine = ADP + protein N-phospho-L-histidine.</text>
        <dbReference type="EC" id="2.7.13.3"/>
    </reaction>
</comment>
<dbReference type="InterPro" id="IPR035965">
    <property type="entry name" value="PAS-like_dom_sf"/>
</dbReference>
<dbReference type="Pfam" id="PF13426">
    <property type="entry name" value="PAS_9"/>
    <property type="match status" value="1"/>
</dbReference>
<dbReference type="InterPro" id="IPR003594">
    <property type="entry name" value="HATPase_dom"/>
</dbReference>
<dbReference type="GO" id="GO:0005886">
    <property type="term" value="C:plasma membrane"/>
    <property type="evidence" value="ECO:0007669"/>
    <property type="project" value="UniProtKB-SubCell"/>
</dbReference>
<evidence type="ECO:0000256" key="6">
    <source>
        <dbReference type="ARBA" id="ARBA00022679"/>
    </source>
</evidence>
<dbReference type="InterPro" id="IPR005467">
    <property type="entry name" value="His_kinase_dom"/>
</dbReference>
<dbReference type="Pfam" id="PF14689">
    <property type="entry name" value="SPOB_a"/>
    <property type="match status" value="1"/>
</dbReference>
<dbReference type="PROSITE" id="PS50109">
    <property type="entry name" value="HIS_KIN"/>
    <property type="match status" value="1"/>
</dbReference>
<accession>G5IMI6</accession>
<dbReference type="AlphaFoldDB" id="G5IMI6"/>
<dbReference type="RefSeq" id="WP_006782702.1">
    <property type="nucleotide sequence ID" value="NZ_CP040506.1"/>
</dbReference>
<dbReference type="OrthoDB" id="9792686at2"/>
<dbReference type="PRINTS" id="PR00344">
    <property type="entry name" value="BCTRLSENSOR"/>
</dbReference>
<dbReference type="Gene3D" id="1.10.287.130">
    <property type="match status" value="1"/>
</dbReference>
<dbReference type="InterPro" id="IPR000014">
    <property type="entry name" value="PAS"/>
</dbReference>
<reference evidence="17 18" key="1">
    <citation type="submission" date="2011-08" db="EMBL/GenBank/DDBJ databases">
        <title>The Genome Sequence of Clostridium hathewayi WAL-18680.</title>
        <authorList>
            <consortium name="The Broad Institute Genome Sequencing Platform"/>
            <person name="Earl A."/>
            <person name="Ward D."/>
            <person name="Feldgarden M."/>
            <person name="Gevers D."/>
            <person name="Finegold S.M."/>
            <person name="Summanen P.H."/>
            <person name="Molitoris D.R."/>
            <person name="Song M."/>
            <person name="Daigneault M."/>
            <person name="Allen-Vercoe E."/>
            <person name="Young S.K."/>
            <person name="Zeng Q."/>
            <person name="Gargeya S."/>
            <person name="Fitzgerald M."/>
            <person name="Haas B."/>
            <person name="Abouelleil A."/>
            <person name="Alvarado L."/>
            <person name="Arachchi H.M."/>
            <person name="Berlin A."/>
            <person name="Brown A."/>
            <person name="Chapman S.B."/>
            <person name="Chen Z."/>
            <person name="Dunbar C."/>
            <person name="Freedman E."/>
            <person name="Gearin G."/>
            <person name="Gellesch M."/>
            <person name="Goldberg J."/>
            <person name="Griggs A."/>
            <person name="Gujja S."/>
            <person name="Heiman D."/>
            <person name="Howarth C."/>
            <person name="Larson L."/>
            <person name="Lui A."/>
            <person name="MacDonald P.J.P."/>
            <person name="Montmayeur A."/>
            <person name="Murphy C."/>
            <person name="Neiman D."/>
            <person name="Pearson M."/>
            <person name="Priest M."/>
            <person name="Roberts A."/>
            <person name="Saif S."/>
            <person name="Shea T."/>
            <person name="Shenoy N."/>
            <person name="Sisk P."/>
            <person name="Stolte C."/>
            <person name="Sykes S."/>
            <person name="Wortman J."/>
            <person name="Nusbaum C."/>
            <person name="Birren B."/>
        </authorList>
    </citation>
    <scope>NUCLEOTIDE SEQUENCE [LARGE SCALE GENOMIC DNA]</scope>
    <source>
        <strain evidence="17 18">WAL-18680</strain>
    </source>
</reference>
<dbReference type="InterPro" id="IPR039506">
    <property type="entry name" value="SPOB_a"/>
</dbReference>
<protein>
    <recommendedName>
        <fullName evidence="3">histidine kinase</fullName>
        <ecNumber evidence="3">2.7.13.3</ecNumber>
    </recommendedName>
</protein>
<dbReference type="InterPro" id="IPR029151">
    <property type="entry name" value="Sensor-like_sf"/>
</dbReference>
<dbReference type="EMBL" id="ADLN01000120">
    <property type="protein sequence ID" value="EHI57605.1"/>
    <property type="molecule type" value="Genomic_DNA"/>
</dbReference>
<evidence type="ECO:0000256" key="8">
    <source>
        <dbReference type="ARBA" id="ARBA00022741"/>
    </source>
</evidence>
<dbReference type="SUPFAM" id="SSF55890">
    <property type="entry name" value="Sporulation response regulatory protein Spo0B"/>
    <property type="match status" value="1"/>
</dbReference>
<keyword evidence="13 14" id="KW-0472">Membrane</keyword>
<dbReference type="SUPFAM" id="SSF103190">
    <property type="entry name" value="Sensory domain-like"/>
    <property type="match status" value="1"/>
</dbReference>